<protein>
    <submittedName>
        <fullName evidence="2">Uncharacterized protein</fullName>
    </submittedName>
</protein>
<dbReference type="OrthoDB" id="9893083at2"/>
<comment type="caution">
    <text evidence="2">The sequence shown here is derived from an EMBL/GenBank/DDBJ whole genome shotgun (WGS) entry which is preliminary data.</text>
</comment>
<feature type="chain" id="PRO_5039273212" evidence="1">
    <location>
        <begin position="22"/>
        <end position="94"/>
    </location>
</feature>
<evidence type="ECO:0000313" key="3">
    <source>
        <dbReference type="Proteomes" id="UP000037405"/>
    </source>
</evidence>
<dbReference type="EMBL" id="LGUE01000004">
    <property type="protein sequence ID" value="KON85001.1"/>
    <property type="molecule type" value="Genomic_DNA"/>
</dbReference>
<reference evidence="3" key="1">
    <citation type="submission" date="2015-07" db="EMBL/GenBank/DDBJ databases">
        <title>Fjat-14235 jcm11544.</title>
        <authorList>
            <person name="Liu B."/>
            <person name="Wang J."/>
            <person name="Zhu Y."/>
            <person name="Liu G."/>
            <person name="Chen Q."/>
            <person name="Chen Z."/>
            <person name="Lan J."/>
            <person name="Che J."/>
            <person name="Ge C."/>
            <person name="Shi H."/>
            <person name="Pan Z."/>
            <person name="Liu X."/>
        </authorList>
    </citation>
    <scope>NUCLEOTIDE SEQUENCE [LARGE SCALE GENOMIC DNA]</scope>
    <source>
        <strain evidence="3">JCM 11544</strain>
    </source>
</reference>
<dbReference type="RefSeq" id="WP_053428601.1">
    <property type="nucleotide sequence ID" value="NZ_JAUKEH010000002.1"/>
</dbReference>
<feature type="signal peptide" evidence="1">
    <location>
        <begin position="1"/>
        <end position="21"/>
    </location>
</feature>
<evidence type="ECO:0000313" key="2">
    <source>
        <dbReference type="EMBL" id="KON85001.1"/>
    </source>
</evidence>
<keyword evidence="3" id="KW-1185">Reference proteome</keyword>
<name>A0A0M0G6G5_9BACI</name>
<proteinExistence type="predicted"/>
<dbReference type="Proteomes" id="UP000037405">
    <property type="component" value="Unassembled WGS sequence"/>
</dbReference>
<dbReference type="AlphaFoldDB" id="A0A0M0G6G5"/>
<sequence>MKKIYWTIAICTLLLALMGCSDEKEETFKSKETITYKEQEIKVHYYYNEMADYIESVRDNPDEDNETLYIQKVKKAMVEHGEADDPTIMKMIGF</sequence>
<organism evidence="2 3">
    <name type="scientific">Rossellomorea marisflavi</name>
    <dbReference type="NCBI Taxonomy" id="189381"/>
    <lineage>
        <taxon>Bacteria</taxon>
        <taxon>Bacillati</taxon>
        <taxon>Bacillota</taxon>
        <taxon>Bacilli</taxon>
        <taxon>Bacillales</taxon>
        <taxon>Bacillaceae</taxon>
        <taxon>Rossellomorea</taxon>
    </lineage>
</organism>
<evidence type="ECO:0000256" key="1">
    <source>
        <dbReference type="SAM" id="SignalP"/>
    </source>
</evidence>
<dbReference type="STRING" id="189381.GCA_900166615_01224"/>
<dbReference type="PROSITE" id="PS51257">
    <property type="entry name" value="PROKAR_LIPOPROTEIN"/>
    <property type="match status" value="1"/>
</dbReference>
<keyword evidence="1" id="KW-0732">Signal</keyword>
<accession>A0A0M0G6G5</accession>
<dbReference type="PATRIC" id="fig|189381.12.peg.2753"/>
<gene>
    <name evidence="2" type="ORF">AF331_13475</name>
</gene>